<dbReference type="EMBL" id="VSRR010065456">
    <property type="protein sequence ID" value="MPC84446.1"/>
    <property type="molecule type" value="Genomic_DNA"/>
</dbReference>
<keyword evidence="2" id="KW-1185">Reference proteome</keyword>
<accession>A0A5B7IS25</accession>
<evidence type="ECO:0000313" key="1">
    <source>
        <dbReference type="EMBL" id="MPC84446.1"/>
    </source>
</evidence>
<comment type="caution">
    <text evidence="1">The sequence shown here is derived from an EMBL/GenBank/DDBJ whole genome shotgun (WGS) entry which is preliminary data.</text>
</comment>
<name>A0A5B7IS25_PORTR</name>
<proteinExistence type="predicted"/>
<dbReference type="AlphaFoldDB" id="A0A5B7IS25"/>
<reference evidence="1 2" key="1">
    <citation type="submission" date="2019-05" db="EMBL/GenBank/DDBJ databases">
        <title>Another draft genome of Portunus trituberculatus and its Hox gene families provides insights of decapod evolution.</title>
        <authorList>
            <person name="Jeong J.-H."/>
            <person name="Song I."/>
            <person name="Kim S."/>
            <person name="Choi T."/>
            <person name="Kim D."/>
            <person name="Ryu S."/>
            <person name="Kim W."/>
        </authorList>
    </citation>
    <scope>NUCLEOTIDE SEQUENCE [LARGE SCALE GENOMIC DNA]</scope>
    <source>
        <tissue evidence="1">Muscle</tissue>
    </source>
</reference>
<protein>
    <submittedName>
        <fullName evidence="1">Uncharacterized protein</fullName>
    </submittedName>
</protein>
<evidence type="ECO:0000313" key="2">
    <source>
        <dbReference type="Proteomes" id="UP000324222"/>
    </source>
</evidence>
<sequence>MLQLHTRRKDATQTIKLFYVFSSPTLGGWEQSVVTCPGGGCPLWRRGRVTTNTCTPPTMSHSSTTLVNFLRSLRAHTGVTKELTNHELGLLTSQMISNKRASSRHKHRIVSPTSRWLQRQLNLRRAQTKQHSLRTQYKTSSSKIRVGWAAITQRWCGRCHPPGGQASFVLAPRTSTPRSVRMAKRFTVTCKLAPNIKWITC</sequence>
<gene>
    <name evidence="1" type="ORF">E2C01_079184</name>
</gene>
<organism evidence="1 2">
    <name type="scientific">Portunus trituberculatus</name>
    <name type="common">Swimming crab</name>
    <name type="synonym">Neptunus trituberculatus</name>
    <dbReference type="NCBI Taxonomy" id="210409"/>
    <lineage>
        <taxon>Eukaryota</taxon>
        <taxon>Metazoa</taxon>
        <taxon>Ecdysozoa</taxon>
        <taxon>Arthropoda</taxon>
        <taxon>Crustacea</taxon>
        <taxon>Multicrustacea</taxon>
        <taxon>Malacostraca</taxon>
        <taxon>Eumalacostraca</taxon>
        <taxon>Eucarida</taxon>
        <taxon>Decapoda</taxon>
        <taxon>Pleocyemata</taxon>
        <taxon>Brachyura</taxon>
        <taxon>Eubrachyura</taxon>
        <taxon>Portunoidea</taxon>
        <taxon>Portunidae</taxon>
        <taxon>Portuninae</taxon>
        <taxon>Portunus</taxon>
    </lineage>
</organism>
<dbReference type="Proteomes" id="UP000324222">
    <property type="component" value="Unassembled WGS sequence"/>
</dbReference>